<evidence type="ECO:0000256" key="2">
    <source>
        <dbReference type="SAM" id="Phobius"/>
    </source>
</evidence>
<proteinExistence type="predicted"/>
<dbReference type="Gene3D" id="3.40.50.1820">
    <property type="entry name" value="alpha/beta hydrolase"/>
    <property type="match status" value="1"/>
</dbReference>
<keyword evidence="2" id="KW-1133">Transmembrane helix</keyword>
<dbReference type="RefSeq" id="WP_143145280.1">
    <property type="nucleotide sequence ID" value="NZ_FRDJ01000004.1"/>
</dbReference>
<feature type="transmembrane region" description="Helical" evidence="2">
    <location>
        <begin position="21"/>
        <end position="45"/>
    </location>
</feature>
<reference evidence="5" key="1">
    <citation type="submission" date="2016-12" db="EMBL/GenBank/DDBJ databases">
        <authorList>
            <person name="Varghese N."/>
            <person name="Submissions S."/>
        </authorList>
    </citation>
    <scope>NUCLEOTIDE SEQUENCE [LARGE SCALE GENOMIC DNA]</scope>
    <source>
        <strain evidence="5">DSM 13020</strain>
    </source>
</reference>
<evidence type="ECO:0000259" key="3">
    <source>
        <dbReference type="Pfam" id="PF20434"/>
    </source>
</evidence>
<evidence type="ECO:0000256" key="1">
    <source>
        <dbReference type="ARBA" id="ARBA00022801"/>
    </source>
</evidence>
<sequence>MRKFTIYNDDKTIKRILVLKLILYVISLVIGLSNFLLLLLILFILNIPLLRKSVFGRLPTDTKVLRKSGVLRFYESYEYLPKLKLDIYYPVEYFRKNVPEMTQDVKEDVLRSAKGIVLFAHGGGWITGYRRQPNNTSWYRYLVSEGFIVATIDYERGYKAGIEQLVDELEIALQFVKGIMKKQGVDRKISLMGLSAGGHLALLTASRFPEDVDRVVAYYAPCDLLDIWKSPSIFARIAAATTLKRLPNKDRYIYEKYSPLNSVNEKFPSTLLVHGLKDSVVSFHSSVKMFKKLRENGITSKLLLHPSGEHGFEFVLRDKRTIDIIEKTSVFLEGQVW</sequence>
<organism evidence="4 5">
    <name type="scientific">Fervidobacterium gondwanense DSM 13020</name>
    <dbReference type="NCBI Taxonomy" id="1121883"/>
    <lineage>
        <taxon>Bacteria</taxon>
        <taxon>Thermotogati</taxon>
        <taxon>Thermotogota</taxon>
        <taxon>Thermotogae</taxon>
        <taxon>Thermotogales</taxon>
        <taxon>Fervidobacteriaceae</taxon>
        <taxon>Fervidobacterium</taxon>
    </lineage>
</organism>
<evidence type="ECO:0000313" key="5">
    <source>
        <dbReference type="Proteomes" id="UP000184207"/>
    </source>
</evidence>
<dbReference type="Proteomes" id="UP000184207">
    <property type="component" value="Unassembled WGS sequence"/>
</dbReference>
<dbReference type="InterPro" id="IPR029058">
    <property type="entry name" value="AB_hydrolase_fold"/>
</dbReference>
<dbReference type="GO" id="GO:0016787">
    <property type="term" value="F:hydrolase activity"/>
    <property type="evidence" value="ECO:0007669"/>
    <property type="project" value="UniProtKB-KW"/>
</dbReference>
<dbReference type="AlphaFoldDB" id="A0A1M7SKX5"/>
<gene>
    <name evidence="4" type="ORF">SAMN02745226_01022</name>
</gene>
<evidence type="ECO:0000313" key="4">
    <source>
        <dbReference type="EMBL" id="SHN59139.1"/>
    </source>
</evidence>
<dbReference type="PANTHER" id="PTHR48081">
    <property type="entry name" value="AB HYDROLASE SUPERFAMILY PROTEIN C4A8.06C"/>
    <property type="match status" value="1"/>
</dbReference>
<dbReference type="STRING" id="1121883.SAMN02745226_01022"/>
<dbReference type="OrthoDB" id="24847at2"/>
<protein>
    <submittedName>
        <fullName evidence="4">Acetyl esterase/lipase</fullName>
    </submittedName>
</protein>
<keyword evidence="1" id="KW-0378">Hydrolase</keyword>
<keyword evidence="5" id="KW-1185">Reference proteome</keyword>
<accession>A0A1M7SKX5</accession>
<dbReference type="Pfam" id="PF20434">
    <property type="entry name" value="BD-FAE"/>
    <property type="match status" value="1"/>
</dbReference>
<name>A0A1M7SKX5_FERGO</name>
<keyword evidence="2" id="KW-0812">Transmembrane</keyword>
<dbReference type="InterPro" id="IPR049492">
    <property type="entry name" value="BD-FAE-like_dom"/>
</dbReference>
<dbReference type="SUPFAM" id="SSF53474">
    <property type="entry name" value="alpha/beta-Hydrolases"/>
    <property type="match status" value="1"/>
</dbReference>
<dbReference type="EMBL" id="FRDJ01000004">
    <property type="protein sequence ID" value="SHN59139.1"/>
    <property type="molecule type" value="Genomic_DNA"/>
</dbReference>
<dbReference type="InterPro" id="IPR050300">
    <property type="entry name" value="GDXG_lipolytic_enzyme"/>
</dbReference>
<feature type="domain" description="BD-FAE-like" evidence="3">
    <location>
        <begin position="115"/>
        <end position="293"/>
    </location>
</feature>
<keyword evidence="2" id="KW-0472">Membrane</keyword>